<reference evidence="1" key="1">
    <citation type="journal article" date="2021" name="Proc. Natl. Acad. Sci. U.S.A.">
        <title>A Catalog of Tens of Thousands of Viruses from Human Metagenomes Reveals Hidden Associations with Chronic Diseases.</title>
        <authorList>
            <person name="Tisza M.J."/>
            <person name="Buck C.B."/>
        </authorList>
    </citation>
    <scope>NUCLEOTIDE SEQUENCE</scope>
    <source>
        <strain evidence="1">CtiX384</strain>
    </source>
</reference>
<dbReference type="EMBL" id="BK032790">
    <property type="protein sequence ID" value="DAF60553.1"/>
    <property type="molecule type" value="Genomic_DNA"/>
</dbReference>
<organism evidence="1">
    <name type="scientific">Myoviridae sp. ctiX384</name>
    <dbReference type="NCBI Taxonomy" id="2827702"/>
    <lineage>
        <taxon>Viruses</taxon>
        <taxon>Duplodnaviria</taxon>
        <taxon>Heunggongvirae</taxon>
        <taxon>Uroviricota</taxon>
        <taxon>Caudoviricetes</taxon>
    </lineage>
</organism>
<accession>A0A8S5TBA4</accession>
<name>A0A8S5TBA4_9CAUD</name>
<evidence type="ECO:0000313" key="1">
    <source>
        <dbReference type="EMBL" id="DAF60553.1"/>
    </source>
</evidence>
<protein>
    <submittedName>
        <fullName evidence="1">Uncharacterized protein</fullName>
    </submittedName>
</protein>
<proteinExistence type="predicted"/>
<sequence length="75" mass="8718">METKVIHLHFKDDGASIIHDWYFGSLKAIYDSRTVEEIGISYKALTNALRGKKVYENKKVIIRIGKLERKPKQNN</sequence>